<keyword evidence="1" id="KW-0812">Transmembrane</keyword>
<protein>
    <submittedName>
        <fullName evidence="2">DUF805 domain-containing protein</fullName>
    </submittedName>
</protein>
<dbReference type="PANTHER" id="PTHR34980:SF3">
    <property type="entry name" value="BLR8105 PROTEIN"/>
    <property type="match status" value="1"/>
</dbReference>
<accession>A0ABT3YBQ9</accession>
<feature type="transmembrane region" description="Helical" evidence="1">
    <location>
        <begin position="44"/>
        <end position="66"/>
    </location>
</feature>
<evidence type="ECO:0000313" key="2">
    <source>
        <dbReference type="EMBL" id="MCY0093224.1"/>
    </source>
</evidence>
<keyword evidence="1" id="KW-0472">Membrane</keyword>
<reference evidence="2" key="1">
    <citation type="submission" date="2022-10" db="EMBL/GenBank/DDBJ databases">
        <title>Hoeflea sp. J2-29, isolated from marine algae.</title>
        <authorList>
            <person name="Kristyanto S."/>
            <person name="Kim J.M."/>
            <person name="Jeon C.O."/>
        </authorList>
    </citation>
    <scope>NUCLEOTIDE SEQUENCE</scope>
    <source>
        <strain evidence="2">J2-29</strain>
    </source>
</reference>
<dbReference type="Pfam" id="PF05656">
    <property type="entry name" value="DUF805"/>
    <property type="match status" value="1"/>
</dbReference>
<organism evidence="2 3">
    <name type="scientific">Hoeflea ulvae</name>
    <dbReference type="NCBI Taxonomy" id="2983764"/>
    <lineage>
        <taxon>Bacteria</taxon>
        <taxon>Pseudomonadati</taxon>
        <taxon>Pseudomonadota</taxon>
        <taxon>Alphaproteobacteria</taxon>
        <taxon>Hyphomicrobiales</taxon>
        <taxon>Rhizobiaceae</taxon>
        <taxon>Hoeflea</taxon>
    </lineage>
</organism>
<dbReference type="RefSeq" id="WP_267611200.1">
    <property type="nucleotide sequence ID" value="NZ_JAOVZQ010000001.1"/>
</dbReference>
<dbReference type="Proteomes" id="UP001081283">
    <property type="component" value="Unassembled WGS sequence"/>
</dbReference>
<dbReference type="EMBL" id="JAOVZQ010000001">
    <property type="protein sequence ID" value="MCY0093224.1"/>
    <property type="molecule type" value="Genomic_DNA"/>
</dbReference>
<keyword evidence="3" id="KW-1185">Reference proteome</keyword>
<feature type="transmembrane region" description="Helical" evidence="1">
    <location>
        <begin position="78"/>
        <end position="100"/>
    </location>
</feature>
<evidence type="ECO:0000256" key="1">
    <source>
        <dbReference type="SAM" id="Phobius"/>
    </source>
</evidence>
<keyword evidence="1" id="KW-1133">Transmembrane helix</keyword>
<dbReference type="InterPro" id="IPR008523">
    <property type="entry name" value="DUF805"/>
</dbReference>
<evidence type="ECO:0000313" key="3">
    <source>
        <dbReference type="Proteomes" id="UP001081283"/>
    </source>
</evidence>
<name>A0ABT3YBQ9_9HYPH</name>
<dbReference type="PANTHER" id="PTHR34980">
    <property type="entry name" value="INNER MEMBRANE PROTEIN-RELATED-RELATED"/>
    <property type="match status" value="1"/>
</dbReference>
<gene>
    <name evidence="2" type="ORF">OEG82_04130</name>
</gene>
<sequence>MRWLLFGVSGRLSRRTYALAMLFWACVLAIPVTAAVRAVPDSAAMTLAGFEIIAAFLPASWSVAVMSIKRLHDAGLPAILVAVLVIPAASFLMLLVLLLWPSNKGPNRHGPAPDHPGY</sequence>
<comment type="caution">
    <text evidence="2">The sequence shown here is derived from an EMBL/GenBank/DDBJ whole genome shotgun (WGS) entry which is preliminary data.</text>
</comment>
<proteinExistence type="predicted"/>